<name>A0A367RWU0_NOSPU</name>
<feature type="transmembrane region" description="Helical" evidence="1">
    <location>
        <begin position="7"/>
        <end position="26"/>
    </location>
</feature>
<dbReference type="Proteomes" id="UP000252085">
    <property type="component" value="Unassembled WGS sequence"/>
</dbReference>
<comment type="caution">
    <text evidence="2">The sequence shown here is derived from an EMBL/GenBank/DDBJ whole genome shotgun (WGS) entry which is preliminary data.</text>
</comment>
<protein>
    <submittedName>
        <fullName evidence="2">Uncharacterized protein</fullName>
    </submittedName>
</protein>
<gene>
    <name evidence="2" type="ORF">A6769_02850</name>
</gene>
<dbReference type="EMBL" id="LXQE01000075">
    <property type="protein sequence ID" value="RCJ40321.1"/>
    <property type="molecule type" value="Genomic_DNA"/>
</dbReference>
<dbReference type="AlphaFoldDB" id="A0A367RWU0"/>
<sequence length="113" mass="13434">MTKFTKYQLYFLLIQVLFCFFILAIYRKIKYSLEFRLVSGAKLLISNSSNEKTPEVFVANLESGKIRIYLYQIFTLRKSYVIRVYTQMQIKVFEDSHLHTFSVRSNAKQPQIS</sequence>
<keyword evidence="1" id="KW-0472">Membrane</keyword>
<organism evidence="2 3">
    <name type="scientific">Nostoc punctiforme NIES-2108</name>
    <dbReference type="NCBI Taxonomy" id="1356359"/>
    <lineage>
        <taxon>Bacteria</taxon>
        <taxon>Bacillati</taxon>
        <taxon>Cyanobacteriota</taxon>
        <taxon>Cyanophyceae</taxon>
        <taxon>Nostocales</taxon>
        <taxon>Nostocaceae</taxon>
        <taxon>Nostoc</taxon>
    </lineage>
</organism>
<proteinExistence type="predicted"/>
<evidence type="ECO:0000256" key="1">
    <source>
        <dbReference type="SAM" id="Phobius"/>
    </source>
</evidence>
<keyword evidence="1" id="KW-1133">Transmembrane helix</keyword>
<keyword evidence="1" id="KW-0812">Transmembrane</keyword>
<evidence type="ECO:0000313" key="2">
    <source>
        <dbReference type="EMBL" id="RCJ40321.1"/>
    </source>
</evidence>
<accession>A0A367RWU0</accession>
<reference evidence="2 3" key="1">
    <citation type="submission" date="2016-04" db="EMBL/GenBank/DDBJ databases">
        <authorList>
            <person name="Evans L.H."/>
            <person name="Alamgir A."/>
            <person name="Owens N."/>
            <person name="Weber N.D."/>
            <person name="Virtaneva K."/>
            <person name="Barbian K."/>
            <person name="Babar A."/>
            <person name="Rosenke K."/>
        </authorList>
    </citation>
    <scope>NUCLEOTIDE SEQUENCE [LARGE SCALE GENOMIC DNA]</scope>
    <source>
        <strain evidence="2">NIES-2108</strain>
    </source>
</reference>
<evidence type="ECO:0000313" key="3">
    <source>
        <dbReference type="Proteomes" id="UP000252085"/>
    </source>
</evidence>